<proteinExistence type="predicted"/>
<evidence type="ECO:0000313" key="3">
    <source>
        <dbReference type="Proteomes" id="UP000467148"/>
    </source>
</evidence>
<dbReference type="AlphaFoldDB" id="A0A7I7TAR6"/>
<keyword evidence="1" id="KW-0732">Signal</keyword>
<keyword evidence="3" id="KW-1185">Reference proteome</keyword>
<feature type="signal peptide" evidence="1">
    <location>
        <begin position="1"/>
        <end position="23"/>
    </location>
</feature>
<evidence type="ECO:0000256" key="1">
    <source>
        <dbReference type="SAM" id="SignalP"/>
    </source>
</evidence>
<dbReference type="KEGG" id="mhev:MHEL_46100"/>
<sequence>MRRCGALIAAVAAALASAAPAHADAPVPQAGAPCPQDFADVMTQLPGGADFLVCQAVPDQPGRWAPVVTPFDPASRWLSYGPEITLHGQGFRNPNLRSGQWTATPLDPATECAADQVTVVSAGVLAPLVHSQGQPGQPLRLDVLPKLFTIVLSGECLWSQEGE</sequence>
<accession>A0A7I7TAR6</accession>
<gene>
    <name evidence="2" type="ORF">MHEL_46100</name>
</gene>
<protein>
    <recommendedName>
        <fullName evidence="4">Secreted protein</fullName>
    </recommendedName>
</protein>
<dbReference type="Proteomes" id="UP000467148">
    <property type="component" value="Chromosome"/>
</dbReference>
<dbReference type="RefSeq" id="WP_163750304.1">
    <property type="nucleotide sequence ID" value="NZ_AP022596.1"/>
</dbReference>
<feature type="chain" id="PRO_5029463837" description="Secreted protein" evidence="1">
    <location>
        <begin position="24"/>
        <end position="163"/>
    </location>
</feature>
<name>A0A7I7TAR6_9MYCO</name>
<organism evidence="2 3">
    <name type="scientific">Mycolicibacterium helvum</name>
    <dbReference type="NCBI Taxonomy" id="1534349"/>
    <lineage>
        <taxon>Bacteria</taxon>
        <taxon>Bacillati</taxon>
        <taxon>Actinomycetota</taxon>
        <taxon>Actinomycetes</taxon>
        <taxon>Mycobacteriales</taxon>
        <taxon>Mycobacteriaceae</taxon>
        <taxon>Mycolicibacterium</taxon>
    </lineage>
</organism>
<evidence type="ECO:0008006" key="4">
    <source>
        <dbReference type="Google" id="ProtNLM"/>
    </source>
</evidence>
<evidence type="ECO:0000313" key="2">
    <source>
        <dbReference type="EMBL" id="BBY66367.1"/>
    </source>
</evidence>
<dbReference type="EMBL" id="AP022596">
    <property type="protein sequence ID" value="BBY66367.1"/>
    <property type="molecule type" value="Genomic_DNA"/>
</dbReference>
<reference evidence="2 3" key="1">
    <citation type="journal article" date="2019" name="Emerg. Microbes Infect.">
        <title>Comprehensive subspecies identification of 175 nontuberculous mycobacteria species based on 7547 genomic profiles.</title>
        <authorList>
            <person name="Matsumoto Y."/>
            <person name="Kinjo T."/>
            <person name="Motooka D."/>
            <person name="Nabeya D."/>
            <person name="Jung N."/>
            <person name="Uechi K."/>
            <person name="Horii T."/>
            <person name="Iida T."/>
            <person name="Fujita J."/>
            <person name="Nakamura S."/>
        </authorList>
    </citation>
    <scope>NUCLEOTIDE SEQUENCE [LARGE SCALE GENOMIC DNA]</scope>
    <source>
        <strain evidence="2 3">JCM 30396</strain>
    </source>
</reference>